<dbReference type="PANTHER" id="PTHR11035">
    <property type="entry name" value="VERY-LONG-CHAIN (3R)-3-HYDROXYACYL-COA DEHYDRATASE"/>
    <property type="match status" value="1"/>
</dbReference>
<evidence type="ECO:0000256" key="2">
    <source>
        <dbReference type="ARBA" id="ARBA00005194"/>
    </source>
</evidence>
<evidence type="ECO:0000256" key="15">
    <source>
        <dbReference type="SAM" id="MobiDB-lite"/>
    </source>
</evidence>
<comment type="similarity">
    <text evidence="3 14">Belongs to the very long-chain fatty acids dehydratase HACD family.</text>
</comment>
<evidence type="ECO:0000256" key="1">
    <source>
        <dbReference type="ARBA" id="ARBA00004141"/>
    </source>
</evidence>
<evidence type="ECO:0000256" key="5">
    <source>
        <dbReference type="ARBA" id="ARBA00022516"/>
    </source>
</evidence>
<dbReference type="Proteomes" id="UP001222325">
    <property type="component" value="Unassembled WGS sequence"/>
</dbReference>
<keyword evidence="7 14" id="KW-0276">Fatty acid metabolism</keyword>
<evidence type="ECO:0000256" key="9">
    <source>
        <dbReference type="ARBA" id="ARBA00023098"/>
    </source>
</evidence>
<dbReference type="EMBL" id="JARJCN010000038">
    <property type="protein sequence ID" value="KAJ7084324.1"/>
    <property type="molecule type" value="Genomic_DNA"/>
</dbReference>
<keyword evidence="8 14" id="KW-1133">Transmembrane helix</keyword>
<comment type="caution">
    <text evidence="16">The sequence shown here is derived from an EMBL/GenBank/DDBJ whole genome shotgun (WGS) entry which is preliminary data.</text>
</comment>
<dbReference type="EC" id="4.2.1.134" evidence="4 14"/>
<keyword evidence="6 14" id="KW-0812">Transmembrane</keyword>
<dbReference type="PANTHER" id="PTHR11035:SF3">
    <property type="entry name" value="VERY-LONG-CHAIN (3R)-3-HYDROXYACYL-COA DEHYDRATASE"/>
    <property type="match status" value="1"/>
</dbReference>
<dbReference type="GO" id="GO:0005789">
    <property type="term" value="C:endoplasmic reticulum membrane"/>
    <property type="evidence" value="ECO:0007669"/>
    <property type="project" value="UniProtKB-SubCell"/>
</dbReference>
<feature type="region of interest" description="Disordered" evidence="15">
    <location>
        <begin position="1"/>
        <end position="20"/>
    </location>
</feature>
<comment type="subcellular location">
    <subcellularLocation>
        <location evidence="14">Endoplasmic reticulum membrane</location>
        <topology evidence="14">Multi-pass membrane protein</topology>
    </subcellularLocation>
    <subcellularLocation>
        <location evidence="1">Membrane</location>
        <topology evidence="1">Multi-pass membrane protein</topology>
    </subcellularLocation>
</comment>
<evidence type="ECO:0000256" key="10">
    <source>
        <dbReference type="ARBA" id="ARBA00023136"/>
    </source>
</evidence>
<comment type="function">
    <text evidence="14">Catalyzes the third of the four reactions of the long-chain fatty acids elongation cycle. This endoplasmic reticulum-bound enzymatic process, allows the addition of two carbons to the chain of long- and very long-chain fatty acids/VLCFAs per cycle. This enzyme catalyzes the dehydration of the 3-hydroxyacyl-CoA intermediate into trans-2,3-enoyl-CoA, within each cycle of fatty acid elongation. Thereby, it participates to the production of VLCFAs of different chain lengths that are involved in multiple biological processes as precursors of membrane lipids and lipid mediators.</text>
</comment>
<dbReference type="GO" id="GO:0042761">
    <property type="term" value="P:very long-chain fatty acid biosynthetic process"/>
    <property type="evidence" value="ECO:0007669"/>
    <property type="project" value="TreeGrafter"/>
</dbReference>
<evidence type="ECO:0000313" key="17">
    <source>
        <dbReference type="Proteomes" id="UP001222325"/>
    </source>
</evidence>
<evidence type="ECO:0000256" key="6">
    <source>
        <dbReference type="ARBA" id="ARBA00022692"/>
    </source>
</evidence>
<keyword evidence="5 14" id="KW-0444">Lipid biosynthesis</keyword>
<keyword evidence="11 14" id="KW-0275">Fatty acid biosynthesis</keyword>
<evidence type="ECO:0000256" key="4">
    <source>
        <dbReference type="ARBA" id="ARBA00013122"/>
    </source>
</evidence>
<evidence type="ECO:0000256" key="8">
    <source>
        <dbReference type="ARBA" id="ARBA00022989"/>
    </source>
</evidence>
<keyword evidence="12 14" id="KW-0456">Lyase</keyword>
<keyword evidence="10 14" id="KW-0472">Membrane</keyword>
<evidence type="ECO:0000256" key="13">
    <source>
        <dbReference type="ARBA" id="ARBA00036671"/>
    </source>
</evidence>
<dbReference type="GO" id="GO:0102158">
    <property type="term" value="F:very-long-chain (3R)-3-hydroxyacyl-CoA dehydratase activity"/>
    <property type="evidence" value="ECO:0007669"/>
    <property type="project" value="UniProtKB-EC"/>
</dbReference>
<evidence type="ECO:0000256" key="3">
    <source>
        <dbReference type="ARBA" id="ARBA00007811"/>
    </source>
</evidence>
<feature type="compositionally biased region" description="Low complexity" evidence="15">
    <location>
        <begin position="11"/>
        <end position="20"/>
    </location>
</feature>
<dbReference type="InterPro" id="IPR007482">
    <property type="entry name" value="Tyr_Pase-like_PTPLA"/>
</dbReference>
<dbReference type="Pfam" id="PF04387">
    <property type="entry name" value="PTPLA"/>
    <property type="match status" value="1"/>
</dbReference>
<dbReference type="GO" id="GO:0030148">
    <property type="term" value="P:sphingolipid biosynthetic process"/>
    <property type="evidence" value="ECO:0007669"/>
    <property type="project" value="TreeGrafter"/>
</dbReference>
<keyword evidence="9 14" id="KW-0443">Lipid metabolism</keyword>
<protein>
    <recommendedName>
        <fullName evidence="4 14">Very-long-chain (3R)-3-hydroxyacyl-CoA dehydratase</fullName>
        <ecNumber evidence="4 14">4.2.1.134</ecNumber>
    </recommendedName>
</protein>
<keyword evidence="17" id="KW-1185">Reference proteome</keyword>
<name>A0AAD6U365_9AGAR</name>
<evidence type="ECO:0000313" key="16">
    <source>
        <dbReference type="EMBL" id="KAJ7084324.1"/>
    </source>
</evidence>
<feature type="compositionally biased region" description="Polar residues" evidence="15">
    <location>
        <begin position="1"/>
        <end position="10"/>
    </location>
</feature>
<comment type="pathway">
    <text evidence="2 14">Lipid metabolism; fatty acid biosynthesis.</text>
</comment>
<evidence type="ECO:0000256" key="12">
    <source>
        <dbReference type="ARBA" id="ARBA00023239"/>
    </source>
</evidence>
<accession>A0AAD6U365</accession>
<dbReference type="AlphaFoldDB" id="A0AAD6U365"/>
<organism evidence="16 17">
    <name type="scientific">Mycena belliarum</name>
    <dbReference type="NCBI Taxonomy" id="1033014"/>
    <lineage>
        <taxon>Eukaryota</taxon>
        <taxon>Fungi</taxon>
        <taxon>Dikarya</taxon>
        <taxon>Basidiomycota</taxon>
        <taxon>Agaricomycotina</taxon>
        <taxon>Agaricomycetes</taxon>
        <taxon>Agaricomycetidae</taxon>
        <taxon>Agaricales</taxon>
        <taxon>Marasmiineae</taxon>
        <taxon>Mycenaceae</taxon>
        <taxon>Mycena</taxon>
    </lineage>
</organism>
<comment type="catalytic activity">
    <reaction evidence="13 14">
        <text>a very-long-chain (3R)-3-hydroxyacyl-CoA = a very-long-chain (2E)-enoyl-CoA + H2O</text>
        <dbReference type="Rhea" id="RHEA:45812"/>
        <dbReference type="ChEBI" id="CHEBI:15377"/>
        <dbReference type="ChEBI" id="CHEBI:83728"/>
        <dbReference type="ChEBI" id="CHEBI:85440"/>
        <dbReference type="EC" id="4.2.1.134"/>
    </reaction>
</comment>
<proteinExistence type="inferred from homology"/>
<evidence type="ECO:0000256" key="14">
    <source>
        <dbReference type="RuleBase" id="RU363109"/>
    </source>
</evidence>
<feature type="transmembrane region" description="Helical" evidence="14">
    <location>
        <begin position="34"/>
        <end position="59"/>
    </location>
</feature>
<evidence type="ECO:0000256" key="7">
    <source>
        <dbReference type="ARBA" id="ARBA00022832"/>
    </source>
</evidence>
<gene>
    <name evidence="16" type="ORF">B0H15DRAFT_390581</name>
</gene>
<keyword evidence="14" id="KW-0256">Endoplasmic reticulum</keyword>
<reference evidence="16" key="1">
    <citation type="submission" date="2023-03" db="EMBL/GenBank/DDBJ databases">
        <title>Massive genome expansion in bonnet fungi (Mycena s.s.) driven by repeated elements and novel gene families across ecological guilds.</title>
        <authorList>
            <consortium name="Lawrence Berkeley National Laboratory"/>
            <person name="Harder C.B."/>
            <person name="Miyauchi S."/>
            <person name="Viragh M."/>
            <person name="Kuo A."/>
            <person name="Thoen E."/>
            <person name="Andreopoulos B."/>
            <person name="Lu D."/>
            <person name="Skrede I."/>
            <person name="Drula E."/>
            <person name="Henrissat B."/>
            <person name="Morin E."/>
            <person name="Kohler A."/>
            <person name="Barry K."/>
            <person name="LaButti K."/>
            <person name="Morin E."/>
            <person name="Salamov A."/>
            <person name="Lipzen A."/>
            <person name="Mereny Z."/>
            <person name="Hegedus B."/>
            <person name="Baldrian P."/>
            <person name="Stursova M."/>
            <person name="Weitz H."/>
            <person name="Taylor A."/>
            <person name="Grigoriev I.V."/>
            <person name="Nagy L.G."/>
            <person name="Martin F."/>
            <person name="Kauserud H."/>
        </authorList>
    </citation>
    <scope>NUCLEOTIDE SEQUENCE</scope>
    <source>
        <strain evidence="16">CBHHK173m</strain>
    </source>
</reference>
<comment type="caution">
    <text evidence="14">Lacks conserved residue(s) required for the propagation of feature annotation.</text>
</comment>
<sequence>MANKKSVNGNASAAPPVPAKSVKPKLATSEWVKYYLLAYNVLSTMGWASVLILTLVHLTNLDGKSGHSRGAPSAPSSFARVLSSIPFFRSSTSGLSFTIESRLPSYLQPIYRRSTTSYSRIGNVVAVVQTCATLEVGHVLLGWVRSPLQTTAMQVASRLWAIYLVHQFEVARTNPLYTSAVLAWSLTEVVRYSFYASNLLGYEPPVLLYLRYTMFYVLYPIGASSEAFLNYSTLPIASGISTWRSFLGWTAAEYFRAGLFLLWWPSLYQLYTHMMVQRRKIIGGLRPKSKTN</sequence>
<dbReference type="GO" id="GO:0030497">
    <property type="term" value="P:fatty acid elongation"/>
    <property type="evidence" value="ECO:0007669"/>
    <property type="project" value="TreeGrafter"/>
</dbReference>
<evidence type="ECO:0000256" key="11">
    <source>
        <dbReference type="ARBA" id="ARBA00023160"/>
    </source>
</evidence>